<feature type="region of interest" description="Disordered" evidence="4">
    <location>
        <begin position="30"/>
        <end position="127"/>
    </location>
</feature>
<dbReference type="GO" id="GO:0004040">
    <property type="term" value="F:amidase activity"/>
    <property type="evidence" value="ECO:0007669"/>
    <property type="project" value="InterPro"/>
</dbReference>
<dbReference type="AlphaFoldDB" id="A0A2Z5Y165"/>
<evidence type="ECO:0000256" key="2">
    <source>
        <dbReference type="ARBA" id="ARBA00022801"/>
    </source>
</evidence>
<evidence type="ECO:0000256" key="4">
    <source>
        <dbReference type="SAM" id="MobiDB-lite"/>
    </source>
</evidence>
<comment type="similarity">
    <text evidence="1">Belongs to the glycosyl hydrolase 73 family.</text>
</comment>
<feature type="compositionally biased region" description="Polar residues" evidence="4">
    <location>
        <begin position="33"/>
        <end position="46"/>
    </location>
</feature>
<dbReference type="RefSeq" id="WP_015694594.1">
    <property type="nucleotide sequence ID" value="NZ_AP018492.1"/>
</dbReference>
<dbReference type="GeneID" id="57042948"/>
<dbReference type="Pfam" id="PF01832">
    <property type="entry name" value="Glucosaminidase"/>
    <property type="match status" value="1"/>
</dbReference>
<name>A0A2Z5Y165_9ENTE</name>
<organism evidence="7 8">
    <name type="scientific">Melissococcus plutonius</name>
    <dbReference type="NCBI Taxonomy" id="33970"/>
    <lineage>
        <taxon>Bacteria</taxon>
        <taxon>Bacillati</taxon>
        <taxon>Bacillota</taxon>
        <taxon>Bacilli</taxon>
        <taxon>Lactobacillales</taxon>
        <taxon>Enterococcaceae</taxon>
        <taxon>Melissococcus</taxon>
    </lineage>
</organism>
<evidence type="ECO:0000259" key="6">
    <source>
        <dbReference type="SMART" id="SM00047"/>
    </source>
</evidence>
<dbReference type="InterPro" id="IPR051056">
    <property type="entry name" value="Glycosyl_Hydrolase_73"/>
</dbReference>
<dbReference type="PANTHER" id="PTHR33308">
    <property type="entry name" value="PEPTIDOGLYCAN HYDROLASE FLGJ"/>
    <property type="match status" value="1"/>
</dbReference>
<proteinExistence type="inferred from homology"/>
<feature type="coiled-coil region" evidence="3">
    <location>
        <begin position="324"/>
        <end position="362"/>
    </location>
</feature>
<protein>
    <submittedName>
        <fullName evidence="7">N-acetylmuramoyl-L-alanine amidase</fullName>
    </submittedName>
</protein>
<dbReference type="EMBL" id="AP018492">
    <property type="protein sequence ID" value="BBC60524.1"/>
    <property type="molecule type" value="Genomic_DNA"/>
</dbReference>
<accession>A0A2Z5Y165</accession>
<feature type="compositionally biased region" description="Low complexity" evidence="4">
    <location>
        <begin position="49"/>
        <end position="87"/>
    </location>
</feature>
<dbReference type="Gene3D" id="4.10.80.30">
    <property type="entry name" value="DNA polymerase, domain 6"/>
    <property type="match status" value="1"/>
</dbReference>
<dbReference type="InterPro" id="IPR002901">
    <property type="entry name" value="MGlyc_endo_b_GlcNAc-like_dom"/>
</dbReference>
<evidence type="ECO:0000256" key="5">
    <source>
        <dbReference type="SAM" id="SignalP"/>
    </source>
</evidence>
<reference evidence="7 8" key="1">
    <citation type="submission" date="2018-01" db="EMBL/GenBank/DDBJ databases">
        <title>Whole genome sequence of Melissococcus plutonius DAT561.</title>
        <authorList>
            <person name="Okumura K."/>
            <person name="Takamatsu D."/>
            <person name="Okura M."/>
        </authorList>
    </citation>
    <scope>NUCLEOTIDE SEQUENCE [LARGE SCALE GENOMIC DNA]</scope>
    <source>
        <strain evidence="7 8">DAT561</strain>
    </source>
</reference>
<keyword evidence="3" id="KW-0175">Coiled coil</keyword>
<dbReference type="SMART" id="SM00047">
    <property type="entry name" value="LYZ2"/>
    <property type="match status" value="1"/>
</dbReference>
<evidence type="ECO:0000313" key="8">
    <source>
        <dbReference type="Proteomes" id="UP000269226"/>
    </source>
</evidence>
<evidence type="ECO:0000256" key="3">
    <source>
        <dbReference type="SAM" id="Coils"/>
    </source>
</evidence>
<sequence length="390" mass="43238">MKQKILPIVVSATLFSSALLLPTTSFAEKLTKPSVSVTSENSQSKNETVESSITTSETHQSTESGSSSTSTPSSSTTSSQETESSSSNGGISNHLPAKKPVTPSKEQQSKKESKTTNTVPVIEDKKEGKPVLEHTTIPNLDKIVVTKNQTTEEFIKKIGESARQVAHQYDLYASVMIAQAILESGSGNSGLASEPNYNLFGIKGEYDGASIVMKTQEDNGKGNLYTIDSAFRKYPSYKESLEDYAKLLKEGLTGNKDYYHGTWKSQTTSYKEATHFLMGRYATDTQYAEKLNQLIDVYNLTAYDEWHEENDAAAQAAHATPMAIKKAAEEKKAEQKKKEKHMDTVKAATKALNNRMEQIKKRKEERTKTFLTQPQQFLFQLLINKNDSVK</sequence>
<dbReference type="PANTHER" id="PTHR33308:SF9">
    <property type="entry name" value="PEPTIDOGLYCAN HYDROLASE FLGJ"/>
    <property type="match status" value="1"/>
</dbReference>
<feature type="chain" id="PRO_5016282640" evidence="5">
    <location>
        <begin position="28"/>
        <end position="390"/>
    </location>
</feature>
<feature type="signal peptide" evidence="5">
    <location>
        <begin position="1"/>
        <end position="27"/>
    </location>
</feature>
<keyword evidence="5" id="KW-0732">Signal</keyword>
<gene>
    <name evidence="7" type="ORF">DAT561_0387</name>
</gene>
<evidence type="ECO:0000313" key="7">
    <source>
        <dbReference type="EMBL" id="BBC60524.1"/>
    </source>
</evidence>
<dbReference type="Proteomes" id="UP000269226">
    <property type="component" value="Chromosome"/>
</dbReference>
<dbReference type="Gene3D" id="1.10.530.10">
    <property type="match status" value="1"/>
</dbReference>
<feature type="domain" description="Mannosyl-glycoprotein endo-beta-N-acetylglucosamidase-like" evidence="6">
    <location>
        <begin position="144"/>
        <end position="304"/>
    </location>
</feature>
<keyword evidence="2" id="KW-0378">Hydrolase</keyword>
<evidence type="ECO:0000256" key="1">
    <source>
        <dbReference type="ARBA" id="ARBA00010266"/>
    </source>
</evidence>